<evidence type="ECO:0000256" key="10">
    <source>
        <dbReference type="SAM" id="SignalP"/>
    </source>
</evidence>
<feature type="domain" description="TonB-dependent receptor plug" evidence="12">
    <location>
        <begin position="75"/>
        <end position="182"/>
    </location>
</feature>
<evidence type="ECO:0000259" key="12">
    <source>
        <dbReference type="Pfam" id="PF07715"/>
    </source>
</evidence>
<dbReference type="RefSeq" id="WP_317517599.1">
    <property type="nucleotide sequence ID" value="NZ_JAPTHD010000007.1"/>
</dbReference>
<dbReference type="InterPro" id="IPR000531">
    <property type="entry name" value="Beta-barrel_TonB"/>
</dbReference>
<gene>
    <name evidence="13" type="ORF">O0R41_15200</name>
</gene>
<keyword evidence="5 9" id="KW-0798">TonB box</keyword>
<dbReference type="PROSITE" id="PS52016">
    <property type="entry name" value="TONB_DEPENDENT_REC_3"/>
    <property type="match status" value="1"/>
</dbReference>
<evidence type="ECO:0000256" key="1">
    <source>
        <dbReference type="ARBA" id="ARBA00004571"/>
    </source>
</evidence>
<dbReference type="InterPro" id="IPR037066">
    <property type="entry name" value="Plug_dom_sf"/>
</dbReference>
<dbReference type="PROSITE" id="PS51318">
    <property type="entry name" value="TAT"/>
    <property type="match status" value="1"/>
</dbReference>
<organism evidence="13 14">
    <name type="scientific">Sphingobium naphthae</name>
    <dbReference type="NCBI Taxonomy" id="1886786"/>
    <lineage>
        <taxon>Bacteria</taxon>
        <taxon>Pseudomonadati</taxon>
        <taxon>Pseudomonadota</taxon>
        <taxon>Alphaproteobacteria</taxon>
        <taxon>Sphingomonadales</taxon>
        <taxon>Sphingomonadaceae</taxon>
        <taxon>Sphingobium</taxon>
    </lineage>
</organism>
<evidence type="ECO:0000256" key="7">
    <source>
        <dbReference type="ARBA" id="ARBA00023237"/>
    </source>
</evidence>
<keyword evidence="3 8" id="KW-1134">Transmembrane beta strand</keyword>
<keyword evidence="10" id="KW-0732">Signal</keyword>
<evidence type="ECO:0000256" key="9">
    <source>
        <dbReference type="RuleBase" id="RU003357"/>
    </source>
</evidence>
<dbReference type="InterPro" id="IPR010104">
    <property type="entry name" value="TonB_rcpt_bac"/>
</dbReference>
<keyword evidence="6 8" id="KW-0472">Membrane</keyword>
<evidence type="ECO:0000259" key="11">
    <source>
        <dbReference type="Pfam" id="PF00593"/>
    </source>
</evidence>
<comment type="subcellular location">
    <subcellularLocation>
        <location evidence="1 8">Cell outer membrane</location>
        <topology evidence="1 8">Multi-pass membrane protein</topology>
    </subcellularLocation>
</comment>
<name>A0ABU3ZZN9_9SPHN</name>
<evidence type="ECO:0000256" key="2">
    <source>
        <dbReference type="ARBA" id="ARBA00022448"/>
    </source>
</evidence>
<keyword evidence="7 8" id="KW-0998">Cell outer membrane</keyword>
<dbReference type="PANTHER" id="PTHR40980:SF3">
    <property type="entry name" value="TONB-DEPENDENT RECEPTOR-LIKE BETA-BARREL DOMAIN-CONTAINING PROTEIN"/>
    <property type="match status" value="1"/>
</dbReference>
<protein>
    <submittedName>
        <fullName evidence="13">TonB-dependent receptor</fullName>
    </submittedName>
</protein>
<keyword evidence="13" id="KW-0675">Receptor</keyword>
<dbReference type="SUPFAM" id="SSF56935">
    <property type="entry name" value="Porins"/>
    <property type="match status" value="1"/>
</dbReference>
<evidence type="ECO:0000313" key="14">
    <source>
        <dbReference type="Proteomes" id="UP001185984"/>
    </source>
</evidence>
<dbReference type="Proteomes" id="UP001185984">
    <property type="component" value="Unassembled WGS sequence"/>
</dbReference>
<feature type="signal peptide" evidence="10">
    <location>
        <begin position="1"/>
        <end position="36"/>
    </location>
</feature>
<sequence length="993" mass="109264">MKNFREERPLGWSRRQMLRGLMLSASLMGGIAAAQAQDAAPAAQQPAGVDPGSAAPADIVVTGYRQSIEQSLRQKREANAFVDVITAEDIGKFPDKNVADSLQRVPGVIIERDGGEGSRVSIRGLSSDLTLTQLNGNFIASADSGDPSRSFNYTLLPANMIASVDVFKSPEARLDEGGVGGTVILKTRRPLDLDPWSGFLSAEGVYADVSEKFEPQISGQLSWRNPDETFGILVGATYQERRNRTLSAGTESWAWWTYDRANEPATDVDGNPYANDSAISYWSENTGTTTQDGTRYSGYWAPQAVSESVLDQQRKRLGIQATAQWKPSDELTLTANYFRFQIKNDFTSNVLKIPEWGYRNFFTGGTFDESGTILQGANFAVPAAGTGCLAQETPCTMETPQLSGQYSREKITSNTFDISGEYEHDRFKASFVVGKTRATGGPSMRFSVAAKPRLTTATQNISGNLVSDWAFKNGSVDMQFSPELQQNLMDGIAQIDVGSTGGSYTNSMIEQKYAQLDLTRSFDGFIDSVQVGVKWRDGKITRRIGRREWYADAENEVRYQDTPGGAVALPEFFYDKAIGNIPGGFTASSFPGIDFNNYLDYLNSSYGDSVRVEEDQNLYRIGEKIWAGYAQLNFKTDTLRGNLGLRVVNTKQTGTSTDTLYYQDDYCVNGPGGPFSPPPQGADGNCLVIPLDDRERRVFSPVDESKSYTDFLPSFNVSWEVQPDLVLRAAVSKVIARPSYNDLAGARSLTFNSDAFVYDRQQFGARPGWFGNGGNFDLKPFSAWQYDLGIEWYFHPGSVVGATLFRKDVSDFIVPLVLDLTQTVAGEEVLVQQYSTQANGSKAKSQGVEVYAQHTLPFGLGAQVNFTYNDTSVADISLDGQTVGTSPLVGSAKTQLNASVFWETDTFLVRASYNKRGKVVRGIASGLNIYDDPYEQVDLNASYNITEKLSLTASVINLTKSEQRQHLGNDTKDRFYSNVYAGRRAYVGVTYNF</sequence>
<keyword evidence="2 8" id="KW-0813">Transport</keyword>
<feature type="chain" id="PRO_5045843718" evidence="10">
    <location>
        <begin position="37"/>
        <end position="993"/>
    </location>
</feature>
<feature type="domain" description="TonB-dependent receptor-like beta-barrel" evidence="11">
    <location>
        <begin position="463"/>
        <end position="958"/>
    </location>
</feature>
<dbReference type="Pfam" id="PF00593">
    <property type="entry name" value="TonB_dep_Rec_b-barrel"/>
    <property type="match status" value="1"/>
</dbReference>
<accession>A0ABU3ZZN9</accession>
<dbReference type="Gene3D" id="2.40.170.20">
    <property type="entry name" value="TonB-dependent receptor, beta-barrel domain"/>
    <property type="match status" value="1"/>
</dbReference>
<dbReference type="CDD" id="cd01347">
    <property type="entry name" value="ligand_gated_channel"/>
    <property type="match status" value="1"/>
</dbReference>
<dbReference type="Pfam" id="PF07715">
    <property type="entry name" value="Plug"/>
    <property type="match status" value="1"/>
</dbReference>
<dbReference type="PANTHER" id="PTHR40980">
    <property type="entry name" value="PLUG DOMAIN-CONTAINING PROTEIN"/>
    <property type="match status" value="1"/>
</dbReference>
<keyword evidence="4 8" id="KW-0812">Transmembrane</keyword>
<comment type="similarity">
    <text evidence="8 9">Belongs to the TonB-dependent receptor family.</text>
</comment>
<keyword evidence="14" id="KW-1185">Reference proteome</keyword>
<evidence type="ECO:0000256" key="4">
    <source>
        <dbReference type="ARBA" id="ARBA00022692"/>
    </source>
</evidence>
<evidence type="ECO:0000313" key="13">
    <source>
        <dbReference type="EMBL" id="MDV5824952.1"/>
    </source>
</evidence>
<dbReference type="InterPro" id="IPR012910">
    <property type="entry name" value="Plug_dom"/>
</dbReference>
<dbReference type="InterPro" id="IPR006311">
    <property type="entry name" value="TAT_signal"/>
</dbReference>
<evidence type="ECO:0000256" key="5">
    <source>
        <dbReference type="ARBA" id="ARBA00023077"/>
    </source>
</evidence>
<dbReference type="InterPro" id="IPR039426">
    <property type="entry name" value="TonB-dep_rcpt-like"/>
</dbReference>
<proteinExistence type="inferred from homology"/>
<evidence type="ECO:0000256" key="8">
    <source>
        <dbReference type="PROSITE-ProRule" id="PRU01360"/>
    </source>
</evidence>
<dbReference type="Gene3D" id="2.170.130.10">
    <property type="entry name" value="TonB-dependent receptor, plug domain"/>
    <property type="match status" value="1"/>
</dbReference>
<evidence type="ECO:0000256" key="6">
    <source>
        <dbReference type="ARBA" id="ARBA00023136"/>
    </source>
</evidence>
<reference evidence="14" key="1">
    <citation type="journal article" date="2022" name="J Environ Chem Eng">
        <title>Biodegradation of petroleum oil using a constructed nonpathogenic and heavy metal-tolerant bacterial consortium isolated from marine sponges.</title>
        <authorList>
            <person name="Dechsakulwatana C."/>
            <person name="Rungsihiranrut A."/>
            <person name="Muangchinda C."/>
            <person name="Ningthoujam R."/>
            <person name="Klankeo P."/>
            <person name="Pinyakong O."/>
        </authorList>
    </citation>
    <scope>NUCLEOTIDE SEQUENCE [LARGE SCALE GENOMIC DNA]</scope>
    <source>
        <strain evidence="14">MO2-4</strain>
    </source>
</reference>
<dbReference type="NCBIfam" id="TIGR01782">
    <property type="entry name" value="TonB-Xanth-Caul"/>
    <property type="match status" value="1"/>
</dbReference>
<dbReference type="InterPro" id="IPR036942">
    <property type="entry name" value="Beta-barrel_TonB_sf"/>
</dbReference>
<evidence type="ECO:0000256" key="3">
    <source>
        <dbReference type="ARBA" id="ARBA00022452"/>
    </source>
</evidence>
<comment type="caution">
    <text evidence="13">The sequence shown here is derived from an EMBL/GenBank/DDBJ whole genome shotgun (WGS) entry which is preliminary data.</text>
</comment>
<dbReference type="EMBL" id="JAPTHD010000007">
    <property type="protein sequence ID" value="MDV5824952.1"/>
    <property type="molecule type" value="Genomic_DNA"/>
</dbReference>